<reference evidence="3" key="1">
    <citation type="submission" date="2015-04" db="EMBL/GenBank/DDBJ databases">
        <authorList>
            <person name="Syromyatnikov M.Y."/>
            <person name="Popov V.N."/>
        </authorList>
    </citation>
    <scope>NUCLEOTIDE SEQUENCE</scope>
    <source>
        <strain evidence="3">MO-1</strain>
    </source>
</reference>
<proteinExistence type="predicted"/>
<keyword evidence="1" id="KW-0479">Metal-binding</keyword>
<gene>
    <name evidence="3" type="ORF">MAGMO_4100</name>
</gene>
<evidence type="ECO:0000256" key="1">
    <source>
        <dbReference type="PROSITE-ProRule" id="PRU00325"/>
    </source>
</evidence>
<evidence type="ECO:0000313" key="3">
    <source>
        <dbReference type="EMBL" id="CRH08228.1"/>
    </source>
</evidence>
<dbReference type="InterPro" id="IPR007527">
    <property type="entry name" value="Znf_SWIM"/>
</dbReference>
<accession>A0A1S7LNH9</accession>
<dbReference type="EMBL" id="LO017727">
    <property type="protein sequence ID" value="CRH08228.1"/>
    <property type="molecule type" value="Genomic_DNA"/>
</dbReference>
<evidence type="ECO:0000259" key="2">
    <source>
        <dbReference type="PROSITE" id="PS50966"/>
    </source>
</evidence>
<sequence>MKTFTLLVAILVLGILAIKLVIRPWLRRNRTLQNMSMCNHFLLPTLPSHTDQVKNVTSQLKTHKVYQVNLHDLSCTCSRWKQYRGLFPKRDIHRLCRHLRRELIEQKVMHLVDDLSQAIIHDRIRDRCYKRMTICGSEAALGYHPRNEIVRIFARRAAEGDPPEGPFTGAYHKFVLNVQQESWIYGEAPPCETETIAHVSQFLNQIHIPKKGEVEQEGT</sequence>
<organism evidence="3">
    <name type="scientific">Magnetococcus massalia (strain MO-1)</name>
    <dbReference type="NCBI Taxonomy" id="451514"/>
    <lineage>
        <taxon>Bacteria</taxon>
        <taxon>Pseudomonadati</taxon>
        <taxon>Pseudomonadota</taxon>
        <taxon>Magnetococcia</taxon>
        <taxon>Magnetococcales</taxon>
        <taxon>Magnetococcaceae</taxon>
        <taxon>Magnetococcus</taxon>
    </lineage>
</organism>
<dbReference type="PROSITE" id="PS50966">
    <property type="entry name" value="ZF_SWIM"/>
    <property type="match status" value="1"/>
</dbReference>
<dbReference type="GO" id="GO:0008270">
    <property type="term" value="F:zinc ion binding"/>
    <property type="evidence" value="ECO:0007669"/>
    <property type="project" value="UniProtKB-KW"/>
</dbReference>
<keyword evidence="1" id="KW-0863">Zinc-finger</keyword>
<keyword evidence="1" id="KW-0862">Zinc</keyword>
<feature type="domain" description="SWIM-type" evidence="2">
    <location>
        <begin position="66"/>
        <end position="107"/>
    </location>
</feature>
<name>A0A1S7LNH9_MAGMO</name>
<dbReference type="AlphaFoldDB" id="A0A1S7LNH9"/>
<protein>
    <recommendedName>
        <fullName evidence="2">SWIM-type domain-containing protein</fullName>
    </recommendedName>
</protein>